<evidence type="ECO:0000313" key="9">
    <source>
        <dbReference type="Proteomes" id="UP000598297"/>
    </source>
</evidence>
<dbReference type="Pfam" id="PF07690">
    <property type="entry name" value="MFS_1"/>
    <property type="match status" value="1"/>
</dbReference>
<dbReference type="InterPro" id="IPR036259">
    <property type="entry name" value="MFS_trans_sf"/>
</dbReference>
<keyword evidence="3" id="KW-1003">Cell membrane</keyword>
<dbReference type="RefSeq" id="WP_161696827.1">
    <property type="nucleotide sequence ID" value="NZ_JAAAHS010000070.1"/>
</dbReference>
<evidence type="ECO:0000256" key="1">
    <source>
        <dbReference type="ARBA" id="ARBA00004651"/>
    </source>
</evidence>
<dbReference type="OrthoDB" id="5242249at2"/>
<feature type="transmembrane region" description="Helical" evidence="7">
    <location>
        <begin position="143"/>
        <end position="166"/>
    </location>
</feature>
<keyword evidence="2" id="KW-0813">Transport</keyword>
<proteinExistence type="predicted"/>
<evidence type="ECO:0000256" key="2">
    <source>
        <dbReference type="ARBA" id="ARBA00022448"/>
    </source>
</evidence>
<evidence type="ECO:0000256" key="4">
    <source>
        <dbReference type="ARBA" id="ARBA00022692"/>
    </source>
</evidence>
<feature type="transmembrane region" description="Helical" evidence="7">
    <location>
        <begin position="109"/>
        <end position="131"/>
    </location>
</feature>
<keyword evidence="9" id="KW-1185">Reference proteome</keyword>
<feature type="transmembrane region" description="Helical" evidence="7">
    <location>
        <begin position="48"/>
        <end position="71"/>
    </location>
</feature>
<evidence type="ECO:0000256" key="3">
    <source>
        <dbReference type="ARBA" id="ARBA00022475"/>
    </source>
</evidence>
<evidence type="ECO:0000256" key="6">
    <source>
        <dbReference type="ARBA" id="ARBA00023136"/>
    </source>
</evidence>
<feature type="transmembrane region" description="Helical" evidence="7">
    <location>
        <begin position="256"/>
        <end position="278"/>
    </location>
</feature>
<feature type="transmembrane region" description="Helical" evidence="7">
    <location>
        <begin position="83"/>
        <end position="103"/>
    </location>
</feature>
<dbReference type="InterPro" id="IPR050171">
    <property type="entry name" value="MFS_Transporters"/>
</dbReference>
<dbReference type="PANTHER" id="PTHR23517">
    <property type="entry name" value="RESISTANCE PROTEIN MDTM, PUTATIVE-RELATED-RELATED"/>
    <property type="match status" value="1"/>
</dbReference>
<sequence length="407" mass="41520">MSAGRGAAPTTRRTSLRWLPAAAAVFAAGWGANQFTPLAVVYRTEEHWPALPVAAMFTTYLIGLLPGLLLGGPAANRFGRRQVVRPALALTAAASTLLALAPVDQGVVYVSRLATGAAAGVVLTAGSTWLRELSAGSPHHNSGTFRATCATAGGFAAGALTAGSLAEWLPQPMVLPALAHALLALVVFAATRDVPDTAPPAPAAARTPFTVGPWRGAVRHPRFLRVVLPASPAVFTASTVAYVVLPPLVADRVRGYAPVFSGLVTALTLAVGIAVQPLAERLDHEHSARATLAAIVAVIGGLLVSAFAVYGHSAALVLAAAALLGAGYGLTLASGLREVERLAPPKDRTHAASLYHGAAHSGFLTPLLLAVTAGTAPYPALLAGLAAVGLLCLGVTARYSRRHLPCP</sequence>
<dbReference type="Proteomes" id="UP000598297">
    <property type="component" value="Unassembled WGS sequence"/>
</dbReference>
<name>A0A964XLW8_9ACTN</name>
<reference evidence="8" key="1">
    <citation type="submission" date="2020-01" db="EMBL/GenBank/DDBJ databases">
        <title>Whole-genome analyses of novel actinobacteria.</title>
        <authorList>
            <person name="Sahin N."/>
        </authorList>
    </citation>
    <scope>NUCLEOTIDE SEQUENCE</scope>
    <source>
        <strain evidence="8">YC537</strain>
    </source>
</reference>
<dbReference type="PANTHER" id="PTHR23517:SF3">
    <property type="entry name" value="INTEGRAL MEMBRANE TRANSPORT PROTEIN"/>
    <property type="match status" value="1"/>
</dbReference>
<dbReference type="SUPFAM" id="SSF103473">
    <property type="entry name" value="MFS general substrate transporter"/>
    <property type="match status" value="1"/>
</dbReference>
<accession>A0A964XLW8</accession>
<feature type="transmembrane region" description="Helical" evidence="7">
    <location>
        <begin position="172"/>
        <end position="190"/>
    </location>
</feature>
<feature type="transmembrane region" description="Helical" evidence="7">
    <location>
        <begin position="21"/>
        <end position="42"/>
    </location>
</feature>
<feature type="transmembrane region" description="Helical" evidence="7">
    <location>
        <begin position="223"/>
        <end position="244"/>
    </location>
</feature>
<feature type="transmembrane region" description="Helical" evidence="7">
    <location>
        <begin position="290"/>
        <end position="310"/>
    </location>
</feature>
<dbReference type="GO" id="GO:0005886">
    <property type="term" value="C:plasma membrane"/>
    <property type="evidence" value="ECO:0007669"/>
    <property type="project" value="UniProtKB-SubCell"/>
</dbReference>
<evidence type="ECO:0000256" key="7">
    <source>
        <dbReference type="SAM" id="Phobius"/>
    </source>
</evidence>
<feature type="transmembrane region" description="Helical" evidence="7">
    <location>
        <begin position="316"/>
        <end position="333"/>
    </location>
</feature>
<keyword evidence="6 7" id="KW-0472">Membrane</keyword>
<protein>
    <submittedName>
        <fullName evidence="8">MFS transporter</fullName>
    </submittedName>
</protein>
<keyword evidence="5 7" id="KW-1133">Transmembrane helix</keyword>
<feature type="transmembrane region" description="Helical" evidence="7">
    <location>
        <begin position="354"/>
        <end position="374"/>
    </location>
</feature>
<dbReference type="GO" id="GO:0022857">
    <property type="term" value="F:transmembrane transporter activity"/>
    <property type="evidence" value="ECO:0007669"/>
    <property type="project" value="InterPro"/>
</dbReference>
<dbReference type="EMBL" id="JAAAHS010000070">
    <property type="protein sequence ID" value="NBE52162.1"/>
    <property type="molecule type" value="Genomic_DNA"/>
</dbReference>
<dbReference type="Gene3D" id="1.20.1250.20">
    <property type="entry name" value="MFS general substrate transporter like domains"/>
    <property type="match status" value="2"/>
</dbReference>
<gene>
    <name evidence="8" type="ORF">GUY60_12155</name>
</gene>
<dbReference type="InterPro" id="IPR011701">
    <property type="entry name" value="MFS"/>
</dbReference>
<feature type="transmembrane region" description="Helical" evidence="7">
    <location>
        <begin position="380"/>
        <end position="399"/>
    </location>
</feature>
<comment type="subcellular location">
    <subcellularLocation>
        <location evidence="1">Cell membrane</location>
        <topology evidence="1">Multi-pass membrane protein</topology>
    </subcellularLocation>
</comment>
<keyword evidence="4 7" id="KW-0812">Transmembrane</keyword>
<comment type="caution">
    <text evidence="8">The sequence shown here is derived from an EMBL/GenBank/DDBJ whole genome shotgun (WGS) entry which is preliminary data.</text>
</comment>
<evidence type="ECO:0000313" key="8">
    <source>
        <dbReference type="EMBL" id="NBE52162.1"/>
    </source>
</evidence>
<organism evidence="8 9">
    <name type="scientific">Streptomyces boluensis</name>
    <dbReference type="NCBI Taxonomy" id="1775135"/>
    <lineage>
        <taxon>Bacteria</taxon>
        <taxon>Bacillati</taxon>
        <taxon>Actinomycetota</taxon>
        <taxon>Actinomycetes</taxon>
        <taxon>Kitasatosporales</taxon>
        <taxon>Streptomycetaceae</taxon>
        <taxon>Streptomyces</taxon>
    </lineage>
</organism>
<dbReference type="AlphaFoldDB" id="A0A964XLW8"/>
<evidence type="ECO:0000256" key="5">
    <source>
        <dbReference type="ARBA" id="ARBA00022989"/>
    </source>
</evidence>